<sequence length="179" mass="20257">MEAHMIRSAFERVEATRYEGVQLIQQPVKLQRDPSLSEEELAKLDDATGQASQKRYCPVLLADLPEYPTVFLLNRIQHRLKLPLCWVDCPAFARGYQDDRLRTLARLLADAQAANWLVVLTEAQALFEHLGAQNDDPLERSLGYLEQSRGMIVIHSAPGNVLARLETRLPLRIPTRSSA</sequence>
<protein>
    <submittedName>
        <fullName evidence="1">Uncharacterized protein</fullName>
    </submittedName>
</protein>
<evidence type="ECO:0000313" key="2">
    <source>
        <dbReference type="Proteomes" id="UP001520878"/>
    </source>
</evidence>
<proteinExistence type="predicted"/>
<name>A0ABS8GD04_9ALTE</name>
<keyword evidence="2" id="KW-1185">Reference proteome</keyword>
<dbReference type="RefSeq" id="WP_229162716.1">
    <property type="nucleotide sequence ID" value="NZ_JAJEWP010000007.1"/>
</dbReference>
<gene>
    <name evidence="1" type="ORF">LJ739_17885</name>
</gene>
<evidence type="ECO:0000313" key="1">
    <source>
        <dbReference type="EMBL" id="MCC2618131.1"/>
    </source>
</evidence>
<comment type="caution">
    <text evidence="1">The sequence shown here is derived from an EMBL/GenBank/DDBJ whole genome shotgun (WGS) entry which is preliminary data.</text>
</comment>
<organism evidence="1 2">
    <name type="scientific">Fluctibacter halophilus</name>
    <dbReference type="NCBI Taxonomy" id="226011"/>
    <lineage>
        <taxon>Bacteria</taxon>
        <taxon>Pseudomonadati</taxon>
        <taxon>Pseudomonadota</taxon>
        <taxon>Gammaproteobacteria</taxon>
        <taxon>Alteromonadales</taxon>
        <taxon>Alteromonadaceae</taxon>
        <taxon>Fluctibacter</taxon>
    </lineage>
</organism>
<dbReference type="EMBL" id="JAJEWP010000007">
    <property type="protein sequence ID" value="MCC2618131.1"/>
    <property type="molecule type" value="Genomic_DNA"/>
</dbReference>
<reference evidence="1 2" key="1">
    <citation type="submission" date="2021-10" db="EMBL/GenBank/DDBJ databases">
        <title>Draft genome of Aestuariibacter halophilus JC2043.</title>
        <authorList>
            <person name="Emsley S.A."/>
            <person name="Pfannmuller K.M."/>
            <person name="Ushijima B."/>
            <person name="Saw J.H."/>
            <person name="Videau P."/>
        </authorList>
    </citation>
    <scope>NUCLEOTIDE SEQUENCE [LARGE SCALE GENOMIC DNA]</scope>
    <source>
        <strain evidence="1 2">JC2043</strain>
    </source>
</reference>
<accession>A0ABS8GD04</accession>
<dbReference type="Proteomes" id="UP001520878">
    <property type="component" value="Unassembled WGS sequence"/>
</dbReference>